<dbReference type="EMBL" id="CARXXK010000001">
    <property type="protein sequence ID" value="CAI6347507.1"/>
    <property type="molecule type" value="Genomic_DNA"/>
</dbReference>
<protein>
    <submittedName>
        <fullName evidence="1">Uncharacterized protein</fullName>
    </submittedName>
</protein>
<name>A0AAV0VXA4_9HEMI</name>
<evidence type="ECO:0000313" key="2">
    <source>
        <dbReference type="Proteomes" id="UP001160148"/>
    </source>
</evidence>
<reference evidence="1 2" key="1">
    <citation type="submission" date="2023-01" db="EMBL/GenBank/DDBJ databases">
        <authorList>
            <person name="Whitehead M."/>
        </authorList>
    </citation>
    <scope>NUCLEOTIDE SEQUENCE [LARGE SCALE GENOMIC DNA]</scope>
</reference>
<dbReference type="AlphaFoldDB" id="A0AAV0VXA4"/>
<accession>A0AAV0VXA4</accession>
<comment type="caution">
    <text evidence="1">The sequence shown here is derived from an EMBL/GenBank/DDBJ whole genome shotgun (WGS) entry which is preliminary data.</text>
</comment>
<proteinExistence type="predicted"/>
<evidence type="ECO:0000313" key="1">
    <source>
        <dbReference type="EMBL" id="CAI6347507.1"/>
    </source>
</evidence>
<keyword evidence="2" id="KW-1185">Reference proteome</keyword>
<dbReference type="Proteomes" id="UP001160148">
    <property type="component" value="Unassembled WGS sequence"/>
</dbReference>
<gene>
    <name evidence="1" type="ORF">MEUPH1_LOCUS4290</name>
</gene>
<organism evidence="1 2">
    <name type="scientific">Macrosiphum euphorbiae</name>
    <name type="common">potato aphid</name>
    <dbReference type="NCBI Taxonomy" id="13131"/>
    <lineage>
        <taxon>Eukaryota</taxon>
        <taxon>Metazoa</taxon>
        <taxon>Ecdysozoa</taxon>
        <taxon>Arthropoda</taxon>
        <taxon>Hexapoda</taxon>
        <taxon>Insecta</taxon>
        <taxon>Pterygota</taxon>
        <taxon>Neoptera</taxon>
        <taxon>Paraneoptera</taxon>
        <taxon>Hemiptera</taxon>
        <taxon>Sternorrhyncha</taxon>
        <taxon>Aphidomorpha</taxon>
        <taxon>Aphidoidea</taxon>
        <taxon>Aphididae</taxon>
        <taxon>Macrosiphini</taxon>
        <taxon>Macrosiphum</taxon>
    </lineage>
</organism>
<sequence>MPIQIDSNLGVTAAQITFGKQITIRNIYLPDSQDITTSGDSTNIIMKRLPSNFVSLYKETAMARARRRAEYCSDILPKLPEIDLQ</sequence>